<dbReference type="InterPro" id="IPR027417">
    <property type="entry name" value="P-loop_NTPase"/>
</dbReference>
<gene>
    <name evidence="8" type="primary">ftsE_1</name>
    <name evidence="8" type="ORF">SSPH_00764</name>
</gene>
<dbReference type="PANTHER" id="PTHR43166">
    <property type="entry name" value="AMINO ACID IMPORT ATP-BINDING PROTEIN"/>
    <property type="match status" value="1"/>
</dbReference>
<reference evidence="8 9" key="1">
    <citation type="submission" date="2016-01" db="EMBL/GenBank/DDBJ databases">
        <authorList>
            <person name="Brown R."/>
        </authorList>
    </citation>
    <scope>NUCLEOTIDE SEQUENCE [LARGE SCALE GENOMIC DNA]</scope>
    <source>
        <strain evidence="8">Sporomusa sphaeroides DSM 2875</strain>
    </source>
</reference>
<dbReference type="Pfam" id="PF00005">
    <property type="entry name" value="ABC_tran"/>
    <property type="match status" value="1"/>
</dbReference>
<protein>
    <submittedName>
        <fullName evidence="8">Cell division ATP-binding protein FtsE</fullName>
    </submittedName>
</protein>
<dbReference type="InterPro" id="IPR050086">
    <property type="entry name" value="MetN_ABC_transporter-like"/>
</dbReference>
<dbReference type="PANTHER" id="PTHR43166:SF6">
    <property type="entry name" value="PHOSPHONATES IMPORT ATP-BINDING PROTEIN PHNC"/>
    <property type="match status" value="1"/>
</dbReference>
<evidence type="ECO:0000256" key="5">
    <source>
        <dbReference type="ARBA" id="ARBA00022967"/>
    </source>
</evidence>
<dbReference type="GO" id="GO:0051301">
    <property type="term" value="P:cell division"/>
    <property type="evidence" value="ECO:0007669"/>
    <property type="project" value="UniProtKB-KW"/>
</dbReference>
<keyword evidence="8" id="KW-0131">Cell cycle</keyword>
<dbReference type="Gene3D" id="3.40.50.300">
    <property type="entry name" value="P-loop containing nucleotide triphosphate hydrolases"/>
    <property type="match status" value="1"/>
</dbReference>
<dbReference type="EMBL" id="FCOW01000002">
    <property type="protein sequence ID" value="CVK18127.1"/>
    <property type="molecule type" value="Genomic_DNA"/>
</dbReference>
<proteinExistence type="predicted"/>
<evidence type="ECO:0000256" key="6">
    <source>
        <dbReference type="ARBA" id="ARBA00023136"/>
    </source>
</evidence>
<evidence type="ECO:0000259" key="7">
    <source>
        <dbReference type="PROSITE" id="PS50893"/>
    </source>
</evidence>
<keyword evidence="4 8" id="KW-0067">ATP-binding</keyword>
<keyword evidence="9" id="KW-1185">Reference proteome</keyword>
<evidence type="ECO:0000256" key="3">
    <source>
        <dbReference type="ARBA" id="ARBA00022741"/>
    </source>
</evidence>
<evidence type="ECO:0000313" key="9">
    <source>
        <dbReference type="Proteomes" id="UP000245702"/>
    </source>
</evidence>
<keyword evidence="8" id="KW-0132">Cell division</keyword>
<sequence length="255" mass="27649">MIAAQGLQKLYASGQGLKMVSFSIRPGEFVGILGHSGAGKTTLMRLLAGSIFPTGGRLEVLGCNLAAARRKDLLDMRRRIATVYQNFNVVPSLDVARNVMLGQLGRRSLLNSARSLFWLADQDRRTIMELLAELGIAEKMYSPCQELSGGQQQRVAIARAVFSDAALVLADEPIASVDPATATLIMEQFRTMQQQGKTVILNLHQVSSAVSYCSRLITLQQGRIVYDGPPDGFEATEAYSQLIGEGKRIGAGCDE</sequence>
<dbReference type="InterPro" id="IPR003439">
    <property type="entry name" value="ABC_transporter-like_ATP-bd"/>
</dbReference>
<dbReference type="PROSITE" id="PS50893">
    <property type="entry name" value="ABC_TRANSPORTER_2"/>
    <property type="match status" value="1"/>
</dbReference>
<evidence type="ECO:0000256" key="4">
    <source>
        <dbReference type="ARBA" id="ARBA00022840"/>
    </source>
</evidence>
<name>A0ABM9VZ75_9FIRM</name>
<feature type="domain" description="ABC transporter" evidence="7">
    <location>
        <begin position="2"/>
        <end position="246"/>
    </location>
</feature>
<keyword evidence="3" id="KW-0547">Nucleotide-binding</keyword>
<keyword evidence="2" id="KW-1003">Cell membrane</keyword>
<evidence type="ECO:0000256" key="1">
    <source>
        <dbReference type="ARBA" id="ARBA00022448"/>
    </source>
</evidence>
<dbReference type="PROSITE" id="PS00211">
    <property type="entry name" value="ABC_TRANSPORTER_1"/>
    <property type="match status" value="1"/>
</dbReference>
<comment type="caution">
    <text evidence="8">The sequence shown here is derived from an EMBL/GenBank/DDBJ whole genome shotgun (WGS) entry which is preliminary data.</text>
</comment>
<accession>A0ABM9VZ75</accession>
<dbReference type="RefSeq" id="WP_083945393.1">
    <property type="nucleotide sequence ID" value="NZ_CP146991.1"/>
</dbReference>
<dbReference type="Proteomes" id="UP000245702">
    <property type="component" value="Unassembled WGS sequence"/>
</dbReference>
<keyword evidence="5" id="KW-1278">Translocase</keyword>
<organism evidence="8 9">
    <name type="scientific">Sporomusa sphaeroides DSM 2875</name>
    <dbReference type="NCBI Taxonomy" id="1337886"/>
    <lineage>
        <taxon>Bacteria</taxon>
        <taxon>Bacillati</taxon>
        <taxon>Bacillota</taxon>
        <taxon>Negativicutes</taxon>
        <taxon>Selenomonadales</taxon>
        <taxon>Sporomusaceae</taxon>
        <taxon>Sporomusa</taxon>
    </lineage>
</organism>
<dbReference type="SUPFAM" id="SSF52540">
    <property type="entry name" value="P-loop containing nucleoside triphosphate hydrolases"/>
    <property type="match status" value="1"/>
</dbReference>
<keyword evidence="6" id="KW-0472">Membrane</keyword>
<evidence type="ECO:0000313" key="8">
    <source>
        <dbReference type="EMBL" id="CVK18127.1"/>
    </source>
</evidence>
<evidence type="ECO:0000256" key="2">
    <source>
        <dbReference type="ARBA" id="ARBA00022475"/>
    </source>
</evidence>
<dbReference type="SMART" id="SM00382">
    <property type="entry name" value="AAA"/>
    <property type="match status" value="1"/>
</dbReference>
<dbReference type="InterPro" id="IPR017871">
    <property type="entry name" value="ABC_transporter-like_CS"/>
</dbReference>
<dbReference type="GO" id="GO:0005524">
    <property type="term" value="F:ATP binding"/>
    <property type="evidence" value="ECO:0007669"/>
    <property type="project" value="UniProtKB-KW"/>
</dbReference>
<dbReference type="InterPro" id="IPR003593">
    <property type="entry name" value="AAA+_ATPase"/>
</dbReference>
<keyword evidence="1" id="KW-0813">Transport</keyword>